<accession>A0AC34G4C8</accession>
<reference evidence="2" key="1">
    <citation type="submission" date="2022-11" db="UniProtKB">
        <authorList>
            <consortium name="WormBaseParasite"/>
        </authorList>
    </citation>
    <scope>IDENTIFICATION</scope>
</reference>
<organism evidence="1 2">
    <name type="scientific">Panagrolaimus sp. ES5</name>
    <dbReference type="NCBI Taxonomy" id="591445"/>
    <lineage>
        <taxon>Eukaryota</taxon>
        <taxon>Metazoa</taxon>
        <taxon>Ecdysozoa</taxon>
        <taxon>Nematoda</taxon>
        <taxon>Chromadorea</taxon>
        <taxon>Rhabditida</taxon>
        <taxon>Tylenchina</taxon>
        <taxon>Panagrolaimomorpha</taxon>
        <taxon>Panagrolaimoidea</taxon>
        <taxon>Panagrolaimidae</taxon>
        <taxon>Panagrolaimus</taxon>
    </lineage>
</organism>
<evidence type="ECO:0000313" key="1">
    <source>
        <dbReference type="Proteomes" id="UP000887579"/>
    </source>
</evidence>
<sequence length="578" mass="64864">SEIMAEEVSALAMEEESNPAEVIESETPPPNEEPMSTIEEEEENNENINDENEDTNNFAEDPNVGDAAEEDAEKLDFGDDSDSDDEGVVVTIGDIKTNLPLQRRGFPVQKLDPNVTPNVQGKNIFDVNPTEFDDRPWLKSGANIADYFNFGFTEETWNEYAEKQRLLRLEYPSQAEVNRIIMDELREKHGNKDAGVPIVMPVHNSGGRNLVTIQSVETKPPVKIGFPVNNTPINTTAAENLPPMIRNLVTGVTSTPQSQQQQQQQQQSVQIPTVNLTTPVVGNVPTTPTKPIVVDLTKPPPNFNPNIPPPNFNTPKLEPHSPNQDIKPDLPPGIVPSSSTTTPSLGFNPNVPPPNFPIRLPATNLTNLSRPMNPMNFNRPPQMGNYYNPMGGMMGGGAMNLNGPPPTVYRQHSNDGPPGMSSLSRTSMDGPPGTEVDMYRSSDRRSRGDGDRERRKRDSDESDDDRRRRRHDRGSERDRERDSRETRKRDSRDSRDRERDRDSRTRRQSSRDRSPREGRKRRTSRDRDERSSRRHKEDEREASSSSSSRRHRRDKDDSKQKSSSTSAAADLDEGPPGV</sequence>
<dbReference type="Proteomes" id="UP000887579">
    <property type="component" value="Unplaced"/>
</dbReference>
<proteinExistence type="predicted"/>
<evidence type="ECO:0000313" key="2">
    <source>
        <dbReference type="WBParaSite" id="ES5_v2.g24585.t1"/>
    </source>
</evidence>
<protein>
    <submittedName>
        <fullName evidence="2">Pre-mRNA 3'-end-processing factor FIP1</fullName>
    </submittedName>
</protein>
<name>A0AC34G4C8_9BILA</name>
<dbReference type="WBParaSite" id="ES5_v2.g24585.t1">
    <property type="protein sequence ID" value="ES5_v2.g24585.t1"/>
    <property type="gene ID" value="ES5_v2.g24585"/>
</dbReference>